<evidence type="ECO:0000313" key="1">
    <source>
        <dbReference type="EMBL" id="ELU40282.1"/>
    </source>
</evidence>
<evidence type="ECO:0000313" key="2">
    <source>
        <dbReference type="Proteomes" id="UP000011668"/>
    </source>
</evidence>
<gene>
    <name evidence="1" type="ORF">AG1IA_05671</name>
</gene>
<proteinExistence type="predicted"/>
<sequence>MRGTRCSQANARCSLHCEIKPLGIETSTSYRQEQLVKEYRPQTETSRPLQGFEGRALGQARAWWTIESSSATDGLYL</sequence>
<protein>
    <submittedName>
        <fullName evidence="1">Uncharacterized protein</fullName>
    </submittedName>
</protein>
<keyword evidence="2" id="KW-1185">Reference proteome</keyword>
<accession>L8WU42</accession>
<organism evidence="1 2">
    <name type="scientific">Thanatephorus cucumeris (strain AG1-IA)</name>
    <name type="common">Rice sheath blight fungus</name>
    <name type="synonym">Rhizoctonia solani</name>
    <dbReference type="NCBI Taxonomy" id="983506"/>
    <lineage>
        <taxon>Eukaryota</taxon>
        <taxon>Fungi</taxon>
        <taxon>Dikarya</taxon>
        <taxon>Basidiomycota</taxon>
        <taxon>Agaricomycotina</taxon>
        <taxon>Agaricomycetes</taxon>
        <taxon>Cantharellales</taxon>
        <taxon>Ceratobasidiaceae</taxon>
        <taxon>Rhizoctonia</taxon>
        <taxon>Rhizoctonia solani AG-1</taxon>
    </lineage>
</organism>
<name>L8WU42_THACA</name>
<comment type="caution">
    <text evidence="1">The sequence shown here is derived from an EMBL/GenBank/DDBJ whole genome shotgun (WGS) entry which is preliminary data.</text>
</comment>
<reference evidence="1 2" key="1">
    <citation type="journal article" date="2013" name="Nat. Commun.">
        <title>The evolution and pathogenic mechanisms of the rice sheath blight pathogen.</title>
        <authorList>
            <person name="Zheng A."/>
            <person name="Lin R."/>
            <person name="Xu L."/>
            <person name="Qin P."/>
            <person name="Tang C."/>
            <person name="Ai P."/>
            <person name="Zhang D."/>
            <person name="Liu Y."/>
            <person name="Sun Z."/>
            <person name="Feng H."/>
            <person name="Wang Y."/>
            <person name="Chen Y."/>
            <person name="Liang X."/>
            <person name="Fu R."/>
            <person name="Li Q."/>
            <person name="Zhang J."/>
            <person name="Yu X."/>
            <person name="Xie Z."/>
            <person name="Ding L."/>
            <person name="Guan P."/>
            <person name="Tang J."/>
            <person name="Liang Y."/>
            <person name="Wang S."/>
            <person name="Deng Q."/>
            <person name="Li S."/>
            <person name="Zhu J."/>
            <person name="Wang L."/>
            <person name="Liu H."/>
            <person name="Li P."/>
        </authorList>
    </citation>
    <scope>NUCLEOTIDE SEQUENCE [LARGE SCALE GENOMIC DNA]</scope>
    <source>
        <strain evidence="2">AG-1 IA</strain>
    </source>
</reference>
<dbReference type="AlphaFoldDB" id="L8WU42"/>
<dbReference type="HOGENOM" id="CLU_2639791_0_0_1"/>
<dbReference type="Proteomes" id="UP000011668">
    <property type="component" value="Unassembled WGS sequence"/>
</dbReference>
<dbReference type="EMBL" id="AFRT01001465">
    <property type="protein sequence ID" value="ELU40282.1"/>
    <property type="molecule type" value="Genomic_DNA"/>
</dbReference>